<evidence type="ECO:0000313" key="2">
    <source>
        <dbReference type="Proteomes" id="UP001230005"/>
    </source>
</evidence>
<dbReference type="RefSeq" id="WP_307325495.1">
    <property type="nucleotide sequence ID" value="NZ_JAUSUG010000008.1"/>
</dbReference>
<accession>A0ABT9ZUK8</accession>
<comment type="caution">
    <text evidence="1">The sequence shown here is derived from an EMBL/GenBank/DDBJ whole genome shotgun (WGS) entry which is preliminary data.</text>
</comment>
<sequence length="84" mass="10268">MPAVEDDIQYDSYRRMLYHPCFHHNHKQPWTEEDLEYLCKFWGFDERRTLSFALGRPESALDTKVGVLKKEGLFLYYKKLNKHW</sequence>
<gene>
    <name evidence="1" type="ORF">J2S74_002281</name>
</gene>
<evidence type="ECO:0008006" key="3">
    <source>
        <dbReference type="Google" id="ProtNLM"/>
    </source>
</evidence>
<reference evidence="1 2" key="1">
    <citation type="submission" date="2023-07" db="EMBL/GenBank/DDBJ databases">
        <title>Genomic Encyclopedia of Type Strains, Phase IV (KMG-IV): sequencing the most valuable type-strain genomes for metagenomic binning, comparative biology and taxonomic classification.</title>
        <authorList>
            <person name="Goeker M."/>
        </authorList>
    </citation>
    <scope>NUCLEOTIDE SEQUENCE [LARGE SCALE GENOMIC DNA]</scope>
    <source>
        <strain evidence="1 2">DSM 9768</strain>
    </source>
</reference>
<proteinExistence type="predicted"/>
<name>A0ABT9ZUK8_9BACI</name>
<protein>
    <recommendedName>
        <fullName evidence="3">DNA-entry nuclease</fullName>
    </recommendedName>
</protein>
<keyword evidence="2" id="KW-1185">Reference proteome</keyword>
<dbReference type="EMBL" id="JAUSUG010000008">
    <property type="protein sequence ID" value="MDQ0254899.1"/>
    <property type="molecule type" value="Genomic_DNA"/>
</dbReference>
<evidence type="ECO:0000313" key="1">
    <source>
        <dbReference type="EMBL" id="MDQ0254899.1"/>
    </source>
</evidence>
<dbReference type="Proteomes" id="UP001230005">
    <property type="component" value="Unassembled WGS sequence"/>
</dbReference>
<organism evidence="1 2">
    <name type="scientific">Evansella vedderi</name>
    <dbReference type="NCBI Taxonomy" id="38282"/>
    <lineage>
        <taxon>Bacteria</taxon>
        <taxon>Bacillati</taxon>
        <taxon>Bacillota</taxon>
        <taxon>Bacilli</taxon>
        <taxon>Bacillales</taxon>
        <taxon>Bacillaceae</taxon>
        <taxon>Evansella</taxon>
    </lineage>
</organism>